<protein>
    <recommendedName>
        <fullName evidence="3">Alcohol dehydrogenase iron-type/glycerol dehydrogenase GldA domain-containing protein</fullName>
    </recommendedName>
</protein>
<name>A0A2H0RLA5_9BACT</name>
<evidence type="ECO:0000313" key="2">
    <source>
        <dbReference type="Proteomes" id="UP000230833"/>
    </source>
</evidence>
<dbReference type="AlphaFoldDB" id="A0A2H0RLA5"/>
<gene>
    <name evidence="1" type="ORF">COV07_00245</name>
</gene>
<evidence type="ECO:0008006" key="3">
    <source>
        <dbReference type="Google" id="ProtNLM"/>
    </source>
</evidence>
<reference evidence="1 2" key="1">
    <citation type="submission" date="2017-09" db="EMBL/GenBank/DDBJ databases">
        <title>Depth-based differentiation of microbial function through sediment-hosted aquifers and enrichment of novel symbionts in the deep terrestrial subsurface.</title>
        <authorList>
            <person name="Probst A.J."/>
            <person name="Ladd B."/>
            <person name="Jarett J.K."/>
            <person name="Geller-Mcgrath D.E."/>
            <person name="Sieber C.M."/>
            <person name="Emerson J.B."/>
            <person name="Anantharaman K."/>
            <person name="Thomas B.C."/>
            <person name="Malmstrom R."/>
            <person name="Stieglmeier M."/>
            <person name="Klingl A."/>
            <person name="Woyke T."/>
            <person name="Ryan C.M."/>
            <person name="Banfield J.F."/>
        </authorList>
    </citation>
    <scope>NUCLEOTIDE SEQUENCE [LARGE SCALE GENOMIC DNA]</scope>
    <source>
        <strain evidence="1">CG10_big_fil_rev_8_21_14_0_10_45_14</strain>
    </source>
</reference>
<sequence length="59" mass="6938">MFHIEEDTHFEIPHGLAVAMGIYRELELVKSDLLPLFVKFCDKFKIPKSVEEFWLQSKG</sequence>
<comment type="caution">
    <text evidence="1">The sequence shown here is derived from an EMBL/GenBank/DDBJ whole genome shotgun (WGS) entry which is preliminary data.</text>
</comment>
<evidence type="ECO:0000313" key="1">
    <source>
        <dbReference type="EMBL" id="PIR47217.1"/>
    </source>
</evidence>
<dbReference type="EMBL" id="PCYL01000003">
    <property type="protein sequence ID" value="PIR47217.1"/>
    <property type="molecule type" value="Genomic_DNA"/>
</dbReference>
<dbReference type="Proteomes" id="UP000230833">
    <property type="component" value="Unassembled WGS sequence"/>
</dbReference>
<organism evidence="1 2">
    <name type="scientific">Candidatus Vogelbacteria bacterium CG10_big_fil_rev_8_21_14_0_10_45_14</name>
    <dbReference type="NCBI Taxonomy" id="1975042"/>
    <lineage>
        <taxon>Bacteria</taxon>
        <taxon>Candidatus Vogeliibacteriota</taxon>
    </lineage>
</organism>
<accession>A0A2H0RLA5</accession>
<proteinExistence type="predicted"/>